<name>A0A3N2PZ08_SODAK</name>
<keyword evidence="12" id="KW-0732">Signal</keyword>
<comment type="similarity">
    <text evidence="3">Belongs to the cytochrome P450 family.</text>
</comment>
<dbReference type="SUPFAM" id="SSF48264">
    <property type="entry name" value="Cytochrome P450"/>
    <property type="match status" value="1"/>
</dbReference>
<keyword evidence="10" id="KW-0503">Monooxygenase</keyword>
<dbReference type="EMBL" id="ML119053">
    <property type="protein sequence ID" value="ROT39585.1"/>
    <property type="molecule type" value="Genomic_DNA"/>
</dbReference>
<dbReference type="GO" id="GO:0020037">
    <property type="term" value="F:heme binding"/>
    <property type="evidence" value="ECO:0007669"/>
    <property type="project" value="InterPro"/>
</dbReference>
<dbReference type="GO" id="GO:0004497">
    <property type="term" value="F:monooxygenase activity"/>
    <property type="evidence" value="ECO:0007669"/>
    <property type="project" value="UniProtKB-KW"/>
</dbReference>
<feature type="chain" id="PRO_5018294438" evidence="12">
    <location>
        <begin position="16"/>
        <end position="142"/>
    </location>
</feature>
<evidence type="ECO:0000313" key="14">
    <source>
        <dbReference type="Proteomes" id="UP000272025"/>
    </source>
</evidence>
<reference evidence="13 14" key="1">
    <citation type="journal article" date="2018" name="Mol. Ecol.">
        <title>The obligate alkalophilic soda-lake fungus Sodiomyces alkalinus has shifted to a protein diet.</title>
        <authorList>
            <person name="Grum-Grzhimaylo A.A."/>
            <person name="Falkoski D.L."/>
            <person name="van den Heuvel J."/>
            <person name="Valero-Jimenez C.A."/>
            <person name="Min B."/>
            <person name="Choi I.G."/>
            <person name="Lipzen A."/>
            <person name="Daum C.G."/>
            <person name="Aanen D.K."/>
            <person name="Tsang A."/>
            <person name="Henrissat B."/>
            <person name="Bilanenko E.N."/>
            <person name="de Vries R.P."/>
            <person name="van Kan J.A.L."/>
            <person name="Grigoriev I.V."/>
            <person name="Debets A.J.M."/>
        </authorList>
    </citation>
    <scope>NUCLEOTIDE SEQUENCE [LARGE SCALE GENOMIC DNA]</scope>
    <source>
        <strain evidence="13 14">F11</strain>
    </source>
</reference>
<evidence type="ECO:0000256" key="9">
    <source>
        <dbReference type="ARBA" id="ARBA00023004"/>
    </source>
</evidence>
<keyword evidence="7" id="KW-1133">Transmembrane helix</keyword>
<dbReference type="GO" id="GO:0016020">
    <property type="term" value="C:membrane"/>
    <property type="evidence" value="ECO:0007669"/>
    <property type="project" value="UniProtKB-SubCell"/>
</dbReference>
<dbReference type="GeneID" id="39578252"/>
<evidence type="ECO:0000256" key="10">
    <source>
        <dbReference type="ARBA" id="ARBA00023033"/>
    </source>
</evidence>
<keyword evidence="9" id="KW-0408">Iron</keyword>
<organism evidence="13 14">
    <name type="scientific">Sodiomyces alkalinus (strain CBS 110278 / VKM F-3762 / F11)</name>
    <name type="common">Alkaliphilic filamentous fungus</name>
    <dbReference type="NCBI Taxonomy" id="1314773"/>
    <lineage>
        <taxon>Eukaryota</taxon>
        <taxon>Fungi</taxon>
        <taxon>Dikarya</taxon>
        <taxon>Ascomycota</taxon>
        <taxon>Pezizomycotina</taxon>
        <taxon>Sordariomycetes</taxon>
        <taxon>Hypocreomycetidae</taxon>
        <taxon>Glomerellales</taxon>
        <taxon>Plectosphaerellaceae</taxon>
        <taxon>Sodiomyces</taxon>
    </lineage>
</organism>
<dbReference type="PANTHER" id="PTHR46206">
    <property type="entry name" value="CYTOCHROME P450"/>
    <property type="match status" value="1"/>
</dbReference>
<keyword evidence="5" id="KW-0812">Transmembrane</keyword>
<dbReference type="GO" id="GO:0005506">
    <property type="term" value="F:iron ion binding"/>
    <property type="evidence" value="ECO:0007669"/>
    <property type="project" value="InterPro"/>
</dbReference>
<sequence length="142" mass="15546">MDSLVLLSLLAGVLSLCLVPGSSKDTHLISLNFAVNIDDAAKPNYDIQPSLSTRRRALQPFDLSDGTKLAVGDWACTPSGAIMRDERHYAAASEFNGFRFVDPEILGRIGTQSSFNTPQPRPSKLTDVDNTFPMWGTGRMSW</sequence>
<dbReference type="RefSeq" id="XP_028467391.1">
    <property type="nucleotide sequence ID" value="XM_028609774.1"/>
</dbReference>
<evidence type="ECO:0000256" key="7">
    <source>
        <dbReference type="ARBA" id="ARBA00022989"/>
    </source>
</evidence>
<keyword evidence="4" id="KW-0349">Heme</keyword>
<keyword evidence="8" id="KW-0560">Oxidoreductase</keyword>
<evidence type="ECO:0000313" key="13">
    <source>
        <dbReference type="EMBL" id="ROT39585.1"/>
    </source>
</evidence>
<dbReference type="Proteomes" id="UP000272025">
    <property type="component" value="Unassembled WGS sequence"/>
</dbReference>
<evidence type="ECO:0000256" key="1">
    <source>
        <dbReference type="ARBA" id="ARBA00001971"/>
    </source>
</evidence>
<dbReference type="GO" id="GO:0016705">
    <property type="term" value="F:oxidoreductase activity, acting on paired donors, with incorporation or reduction of molecular oxygen"/>
    <property type="evidence" value="ECO:0007669"/>
    <property type="project" value="InterPro"/>
</dbReference>
<evidence type="ECO:0000256" key="6">
    <source>
        <dbReference type="ARBA" id="ARBA00022723"/>
    </source>
</evidence>
<dbReference type="PANTHER" id="PTHR46206:SF5">
    <property type="entry name" value="P450, PUTATIVE (EUROFUNG)-RELATED"/>
    <property type="match status" value="1"/>
</dbReference>
<comment type="cofactor">
    <cofactor evidence="1">
        <name>heme</name>
        <dbReference type="ChEBI" id="CHEBI:30413"/>
    </cofactor>
</comment>
<keyword evidence="6" id="KW-0479">Metal-binding</keyword>
<dbReference type="OrthoDB" id="1844152at2759"/>
<proteinExistence type="inferred from homology"/>
<evidence type="ECO:0000256" key="8">
    <source>
        <dbReference type="ARBA" id="ARBA00023002"/>
    </source>
</evidence>
<dbReference type="InterPro" id="IPR036396">
    <property type="entry name" value="Cyt_P450_sf"/>
</dbReference>
<gene>
    <name evidence="13" type="ORF">SODALDRAFT_322958</name>
</gene>
<dbReference type="AlphaFoldDB" id="A0A3N2PZ08"/>
<evidence type="ECO:0000256" key="11">
    <source>
        <dbReference type="ARBA" id="ARBA00023136"/>
    </source>
</evidence>
<dbReference type="Gene3D" id="1.10.630.10">
    <property type="entry name" value="Cytochrome P450"/>
    <property type="match status" value="1"/>
</dbReference>
<dbReference type="STRING" id="1314773.A0A3N2PZ08"/>
<evidence type="ECO:0000256" key="2">
    <source>
        <dbReference type="ARBA" id="ARBA00004370"/>
    </source>
</evidence>
<keyword evidence="11" id="KW-0472">Membrane</keyword>
<feature type="signal peptide" evidence="12">
    <location>
        <begin position="1"/>
        <end position="15"/>
    </location>
</feature>
<evidence type="ECO:0000256" key="3">
    <source>
        <dbReference type="ARBA" id="ARBA00010617"/>
    </source>
</evidence>
<comment type="subcellular location">
    <subcellularLocation>
        <location evidence="2">Membrane</location>
    </subcellularLocation>
</comment>
<evidence type="ECO:0000256" key="5">
    <source>
        <dbReference type="ARBA" id="ARBA00022692"/>
    </source>
</evidence>
<evidence type="ECO:0000256" key="4">
    <source>
        <dbReference type="ARBA" id="ARBA00022617"/>
    </source>
</evidence>
<protein>
    <submittedName>
        <fullName evidence="13">Uncharacterized protein</fullName>
    </submittedName>
</protein>
<accession>A0A3N2PZ08</accession>
<evidence type="ECO:0000256" key="12">
    <source>
        <dbReference type="SAM" id="SignalP"/>
    </source>
</evidence>
<keyword evidence="14" id="KW-1185">Reference proteome</keyword>